<accession>A0A1C4Y7N3</accession>
<proteinExistence type="predicted"/>
<evidence type="ECO:0000313" key="1">
    <source>
        <dbReference type="EMBL" id="SCF16725.1"/>
    </source>
</evidence>
<keyword evidence="2" id="KW-1185">Reference proteome</keyword>
<evidence type="ECO:0000313" key="2">
    <source>
        <dbReference type="Proteomes" id="UP000198224"/>
    </source>
</evidence>
<reference evidence="2" key="1">
    <citation type="submission" date="2016-06" db="EMBL/GenBank/DDBJ databases">
        <authorList>
            <person name="Varghese N."/>
            <person name="Submissions Spin"/>
        </authorList>
    </citation>
    <scope>NUCLEOTIDE SEQUENCE [LARGE SCALE GENOMIC DNA]</scope>
    <source>
        <strain evidence="2">DSM 45160</strain>
    </source>
</reference>
<dbReference type="AlphaFoldDB" id="A0A1C4Y7N3"/>
<dbReference type="RefSeq" id="WP_088989610.1">
    <property type="nucleotide sequence ID" value="NZ_LT607409.1"/>
</dbReference>
<dbReference type="Proteomes" id="UP000198224">
    <property type="component" value="Chromosome I"/>
</dbReference>
<organism evidence="1 2">
    <name type="scientific">Micromonospora chokoriensis</name>
    <dbReference type="NCBI Taxonomy" id="356851"/>
    <lineage>
        <taxon>Bacteria</taxon>
        <taxon>Bacillati</taxon>
        <taxon>Actinomycetota</taxon>
        <taxon>Actinomycetes</taxon>
        <taxon>Micromonosporales</taxon>
        <taxon>Micromonosporaceae</taxon>
        <taxon>Micromonospora</taxon>
    </lineage>
</organism>
<sequence>MNLSRAYRRSGASGVELLTVMAYLGVEDPDGDEIRVIHTVDGRVTEDGIAFHGEDGGQWLQNQHVAWTEAGYELVAGDAVA</sequence>
<dbReference type="EMBL" id="LT607409">
    <property type="protein sequence ID" value="SCF16725.1"/>
    <property type="molecule type" value="Genomic_DNA"/>
</dbReference>
<protein>
    <submittedName>
        <fullName evidence="1">Uncharacterized protein</fullName>
    </submittedName>
</protein>
<name>A0A1C4Y7N3_9ACTN</name>
<gene>
    <name evidence="1" type="ORF">GA0070612_4389</name>
</gene>